<dbReference type="EMBL" id="SNRY01004785">
    <property type="protein sequence ID" value="KAA6316704.1"/>
    <property type="molecule type" value="Genomic_DNA"/>
</dbReference>
<sequence length="102" mass="11502">MNKNKPEKQGKEQKTAPVKTPFTIHSATEDCELMDFIMTKARDGIGRAAAKALLSKRQVLVNNVITTQYNFALKSGMKIRINKNKGLQELHSNLLRIVYEDA</sequence>
<evidence type="ECO:0000256" key="1">
    <source>
        <dbReference type="SAM" id="MobiDB-lite"/>
    </source>
</evidence>
<name>A0A5J4Q771_9ZZZZ</name>
<dbReference type="PROSITE" id="PS50889">
    <property type="entry name" value="S4"/>
    <property type="match status" value="1"/>
</dbReference>
<protein>
    <submittedName>
        <fullName evidence="2">Ribosomal large subunit pseudouridine synthase D</fullName>
        <ecNumber evidence="2">5.4.99.23</ecNumber>
    </submittedName>
</protein>
<organism evidence="2">
    <name type="scientific">termite gut metagenome</name>
    <dbReference type="NCBI Taxonomy" id="433724"/>
    <lineage>
        <taxon>unclassified sequences</taxon>
        <taxon>metagenomes</taxon>
        <taxon>organismal metagenomes</taxon>
    </lineage>
</organism>
<accession>A0A5J4Q771</accession>
<gene>
    <name evidence="2" type="ORF">EZS27_033022</name>
</gene>
<feature type="non-terminal residue" evidence="2">
    <location>
        <position position="102"/>
    </location>
</feature>
<reference evidence="2" key="1">
    <citation type="submission" date="2019-03" db="EMBL/GenBank/DDBJ databases">
        <title>Single cell metagenomics reveals metabolic interactions within the superorganism composed of flagellate Streblomastix strix and complex community of Bacteroidetes bacteria on its surface.</title>
        <authorList>
            <person name="Treitli S.C."/>
            <person name="Kolisko M."/>
            <person name="Husnik F."/>
            <person name="Keeling P."/>
            <person name="Hampl V."/>
        </authorList>
    </citation>
    <scope>NUCLEOTIDE SEQUENCE</scope>
    <source>
        <strain evidence="2">STM</strain>
    </source>
</reference>
<evidence type="ECO:0000313" key="2">
    <source>
        <dbReference type="EMBL" id="KAA6316704.1"/>
    </source>
</evidence>
<feature type="region of interest" description="Disordered" evidence="1">
    <location>
        <begin position="1"/>
        <end position="21"/>
    </location>
</feature>
<proteinExistence type="predicted"/>
<feature type="compositionally biased region" description="Basic and acidic residues" evidence="1">
    <location>
        <begin position="1"/>
        <end position="14"/>
    </location>
</feature>
<dbReference type="AlphaFoldDB" id="A0A5J4Q771"/>
<dbReference type="EC" id="5.4.99.23" evidence="2"/>
<keyword evidence="2" id="KW-0413">Isomerase</keyword>
<comment type="caution">
    <text evidence="2">The sequence shown here is derived from an EMBL/GenBank/DDBJ whole genome shotgun (WGS) entry which is preliminary data.</text>
</comment>
<dbReference type="GO" id="GO:0160140">
    <property type="term" value="F:23S rRNA pseudouridine(1911/1915/1917) synthase activity"/>
    <property type="evidence" value="ECO:0007669"/>
    <property type="project" value="UniProtKB-EC"/>
</dbReference>
<dbReference type="SUPFAM" id="SSF55174">
    <property type="entry name" value="Alpha-L RNA-binding motif"/>
    <property type="match status" value="1"/>
</dbReference>